<dbReference type="GO" id="GO:0044780">
    <property type="term" value="P:bacterial-type flagellum assembly"/>
    <property type="evidence" value="ECO:0007669"/>
    <property type="project" value="InterPro"/>
</dbReference>
<dbReference type="PRINTS" id="PR01005">
    <property type="entry name" value="FLGHOOKAP1"/>
</dbReference>
<protein>
    <recommendedName>
        <fullName evidence="4 7">Flagellar hook-associated protein 1</fullName>
        <shortName evidence="7">HAP1</shortName>
    </recommendedName>
</protein>
<feature type="domain" description="Flagellar basal-body/hook protein C-terminal" evidence="9">
    <location>
        <begin position="532"/>
        <end position="571"/>
    </location>
</feature>
<evidence type="ECO:0000256" key="5">
    <source>
        <dbReference type="ARBA" id="ARBA00022525"/>
    </source>
</evidence>
<dbReference type="GO" id="GO:0005198">
    <property type="term" value="F:structural molecule activity"/>
    <property type="evidence" value="ECO:0007669"/>
    <property type="project" value="UniProtKB-UniRule"/>
</dbReference>
<evidence type="ECO:0000259" key="10">
    <source>
        <dbReference type="Pfam" id="PF22638"/>
    </source>
</evidence>
<dbReference type="Pfam" id="PF06429">
    <property type="entry name" value="Flg_bbr_C"/>
    <property type="match status" value="1"/>
</dbReference>
<dbReference type="NCBIfam" id="TIGR02492">
    <property type="entry name" value="flgK_ends"/>
    <property type="match status" value="1"/>
</dbReference>
<dbReference type="PANTHER" id="PTHR30033">
    <property type="entry name" value="FLAGELLAR HOOK-ASSOCIATED PROTEIN 1"/>
    <property type="match status" value="1"/>
</dbReference>
<dbReference type="InterPro" id="IPR001444">
    <property type="entry name" value="Flag_bb_rod_N"/>
</dbReference>
<dbReference type="STRING" id="644282.Deba_2336"/>
<keyword evidence="6 7" id="KW-0975">Bacterial flagellum</keyword>
<sequence length="574" mass="61725">MPGIYSMMDISRWALNASVDQLDVVSHNVANVNTPGYSRQVAVLATRNPQYSSKGYFGNGVQTTTVMQYVDKLLLGRLTANTSDTSYYSAKLSQLTRLEALANEASDTGLGAQITSLFNAWQDLSNNPESSAVRASLQETASNMAQRFQSVANDMLSVQRDIDGYLKDAVSQANLICRTIADLNLKIQQSEVSGHSANDYRDERQRQLNELAGLMNISWYEDSTGAVNVQTSSGKSLVQVNYPGDNDPDPLAFEERLGDGYEHNQLVWTSGGLVMDYTEITGGSIGAWLDVRDNQIEDMLDYMNDLAKTIIFDVNKLHASGAGLSAMTSVTGAYQAQSASAALNSADNLAYGDEIVAGSFDIWVYQGGTRIKTTIDVKPTDSLDDIAAAINGVTGLNASVSSLNTLTIHADEGAEFTFANDTSNVLAALGVNTFFDGSTATSISINETIANDVGRICAGRIGDDGELSKGDNTAALDIADLKDSDSMLGDTVTYNESLISWAASLGTTISNATDSYSFATETTSSLENLRDSMSGVSLDEEMVRMIQFQRSYQMAAQMIQVSDELLQTLIGIVK</sequence>
<dbReference type="InterPro" id="IPR010930">
    <property type="entry name" value="Flg_bb/hook_C_dom"/>
</dbReference>
<dbReference type="Pfam" id="PF22638">
    <property type="entry name" value="FlgK_D1"/>
    <property type="match status" value="1"/>
</dbReference>
<evidence type="ECO:0000256" key="7">
    <source>
        <dbReference type="RuleBase" id="RU362065"/>
    </source>
</evidence>
<name>E1QJF5_DESB2</name>
<keyword evidence="12" id="KW-1185">Reference proteome</keyword>
<dbReference type="eggNOG" id="COG4786">
    <property type="taxonomic scope" value="Bacteria"/>
</dbReference>
<evidence type="ECO:0000313" key="12">
    <source>
        <dbReference type="Proteomes" id="UP000009047"/>
    </source>
</evidence>
<evidence type="ECO:0000256" key="6">
    <source>
        <dbReference type="ARBA" id="ARBA00023143"/>
    </source>
</evidence>
<comment type="subcellular location">
    <subcellularLocation>
        <location evidence="1 7">Bacterial flagellum</location>
    </subcellularLocation>
    <subcellularLocation>
        <location evidence="2 7">Secreted</location>
    </subcellularLocation>
</comment>
<keyword evidence="11" id="KW-0282">Flagellum</keyword>
<evidence type="ECO:0000256" key="1">
    <source>
        <dbReference type="ARBA" id="ARBA00004365"/>
    </source>
</evidence>
<dbReference type="Pfam" id="PF00460">
    <property type="entry name" value="Flg_bb_rod"/>
    <property type="match status" value="1"/>
</dbReference>
<keyword evidence="5 7" id="KW-0964">Secreted</keyword>
<comment type="similarity">
    <text evidence="3 7">Belongs to the flagella basal body rod proteins family.</text>
</comment>
<evidence type="ECO:0000259" key="9">
    <source>
        <dbReference type="Pfam" id="PF06429"/>
    </source>
</evidence>
<dbReference type="EMBL" id="CP002085">
    <property type="protein sequence ID" value="ADK85698.1"/>
    <property type="molecule type" value="Genomic_DNA"/>
</dbReference>
<accession>E1QJF5</accession>
<dbReference type="OrthoDB" id="9802553at2"/>
<keyword evidence="11" id="KW-0969">Cilium</keyword>
<dbReference type="AlphaFoldDB" id="E1QJF5"/>
<dbReference type="RefSeq" id="WP_013259137.1">
    <property type="nucleotide sequence ID" value="NC_014365.1"/>
</dbReference>
<reference evidence="11 12" key="1">
    <citation type="journal article" date="2010" name="Stand. Genomic Sci.">
        <title>Complete genome sequence of Desulfarculus baarsii type strain (2st14).</title>
        <authorList>
            <person name="Sun H."/>
            <person name="Spring S."/>
            <person name="Lapidus A."/>
            <person name="Davenport K."/>
            <person name="Del Rio T.G."/>
            <person name="Tice H."/>
            <person name="Nolan M."/>
            <person name="Copeland A."/>
            <person name="Cheng J.F."/>
            <person name="Lucas S."/>
            <person name="Tapia R."/>
            <person name="Goodwin L."/>
            <person name="Pitluck S."/>
            <person name="Ivanova N."/>
            <person name="Pagani I."/>
            <person name="Mavromatis K."/>
            <person name="Ovchinnikova G."/>
            <person name="Pati A."/>
            <person name="Chen A."/>
            <person name="Palaniappan K."/>
            <person name="Hauser L."/>
            <person name="Chang Y.J."/>
            <person name="Jeffries C.D."/>
            <person name="Detter J.C."/>
            <person name="Han C."/>
            <person name="Rohde M."/>
            <person name="Brambilla E."/>
            <person name="Goker M."/>
            <person name="Woyke T."/>
            <person name="Bristow J."/>
            <person name="Eisen J.A."/>
            <person name="Markowitz V."/>
            <person name="Hugenholtz P."/>
            <person name="Kyrpides N.C."/>
            <person name="Klenk H.P."/>
            <person name="Land M."/>
        </authorList>
    </citation>
    <scope>NUCLEOTIDE SEQUENCE [LARGE SCALE GENOMIC DNA]</scope>
    <source>
        <strain evidence="12">ATCC 33931 / DSM 2075 / LMG 7858 / VKM B-1802 / 2st14</strain>
    </source>
</reference>
<dbReference type="eggNOG" id="COG1256">
    <property type="taxonomic scope" value="Bacteria"/>
</dbReference>
<feature type="domain" description="Flagellar hook-associated protein FlgK helical" evidence="10">
    <location>
        <begin position="95"/>
        <end position="325"/>
    </location>
</feature>
<dbReference type="InterPro" id="IPR002371">
    <property type="entry name" value="FlgK"/>
</dbReference>
<dbReference type="GO" id="GO:0005576">
    <property type="term" value="C:extracellular region"/>
    <property type="evidence" value="ECO:0007669"/>
    <property type="project" value="UniProtKB-SubCell"/>
</dbReference>
<dbReference type="GO" id="GO:0009424">
    <property type="term" value="C:bacterial-type flagellum hook"/>
    <property type="evidence" value="ECO:0007669"/>
    <property type="project" value="UniProtKB-UniRule"/>
</dbReference>
<evidence type="ECO:0000256" key="4">
    <source>
        <dbReference type="ARBA" id="ARBA00016244"/>
    </source>
</evidence>
<dbReference type="KEGG" id="dbr:Deba_2336"/>
<evidence type="ECO:0000256" key="2">
    <source>
        <dbReference type="ARBA" id="ARBA00004613"/>
    </source>
</evidence>
<evidence type="ECO:0000256" key="3">
    <source>
        <dbReference type="ARBA" id="ARBA00009677"/>
    </source>
</evidence>
<keyword evidence="11" id="KW-0966">Cell projection</keyword>
<evidence type="ECO:0000259" key="8">
    <source>
        <dbReference type="Pfam" id="PF00460"/>
    </source>
</evidence>
<dbReference type="InterPro" id="IPR010810">
    <property type="entry name" value="Flagellin_hook_IN_motif"/>
</dbReference>
<dbReference type="Pfam" id="PF07196">
    <property type="entry name" value="Flagellin_IN"/>
    <property type="match status" value="1"/>
</dbReference>
<gene>
    <name evidence="7" type="primary">flgK</name>
    <name evidence="11" type="ordered locus">Deba_2336</name>
</gene>
<proteinExistence type="inferred from homology"/>
<evidence type="ECO:0000313" key="11">
    <source>
        <dbReference type="EMBL" id="ADK85698.1"/>
    </source>
</evidence>
<dbReference type="Proteomes" id="UP000009047">
    <property type="component" value="Chromosome"/>
</dbReference>
<dbReference type="InterPro" id="IPR053927">
    <property type="entry name" value="FlgK_helical"/>
</dbReference>
<dbReference type="PANTHER" id="PTHR30033:SF1">
    <property type="entry name" value="FLAGELLAR HOOK-ASSOCIATED PROTEIN 1"/>
    <property type="match status" value="1"/>
</dbReference>
<feature type="domain" description="Flagellar basal body rod protein N-terminal" evidence="8">
    <location>
        <begin position="10"/>
        <end position="37"/>
    </location>
</feature>
<dbReference type="SUPFAM" id="SSF64518">
    <property type="entry name" value="Phase 1 flagellin"/>
    <property type="match status" value="1"/>
</dbReference>
<dbReference type="HOGENOM" id="CLU_012762_1_3_7"/>
<organism evidence="11 12">
    <name type="scientific">Desulfarculus baarsii (strain ATCC 33931 / DSM 2075 / LMG 7858 / VKM B-1802 / 2st14)</name>
    <dbReference type="NCBI Taxonomy" id="644282"/>
    <lineage>
        <taxon>Bacteria</taxon>
        <taxon>Pseudomonadati</taxon>
        <taxon>Thermodesulfobacteriota</taxon>
        <taxon>Desulfarculia</taxon>
        <taxon>Desulfarculales</taxon>
        <taxon>Desulfarculaceae</taxon>
        <taxon>Desulfarculus</taxon>
    </lineage>
</organism>